<feature type="transmembrane region" description="Helical" evidence="13">
    <location>
        <begin position="67"/>
        <end position="87"/>
    </location>
</feature>
<comment type="similarity">
    <text evidence="12">Belongs to the cytochrome b561 family.</text>
</comment>
<evidence type="ECO:0000256" key="8">
    <source>
        <dbReference type="ARBA" id="ARBA00022982"/>
    </source>
</evidence>
<dbReference type="InterPro" id="IPR011577">
    <property type="entry name" value="Cyt_b561_bac/Ni-Hgenase"/>
</dbReference>
<proteinExistence type="inferred from homology"/>
<reference evidence="16" key="1">
    <citation type="journal article" date="2019" name="Int. J. Syst. Evol. Microbiol.">
        <title>The Global Catalogue of Microorganisms (GCM) 10K type strain sequencing project: providing services to taxonomists for standard genome sequencing and annotation.</title>
        <authorList>
            <consortium name="The Broad Institute Genomics Platform"/>
            <consortium name="The Broad Institute Genome Sequencing Center for Infectious Disease"/>
            <person name="Wu L."/>
            <person name="Ma J."/>
        </authorList>
    </citation>
    <scope>NUCLEOTIDE SEQUENCE [LARGE SCALE GENOMIC DNA]</scope>
    <source>
        <strain evidence="16">JCM 16242</strain>
    </source>
</reference>
<evidence type="ECO:0000256" key="11">
    <source>
        <dbReference type="ARBA" id="ARBA00023136"/>
    </source>
</evidence>
<keyword evidence="4" id="KW-1003">Cell membrane</keyword>
<protein>
    <submittedName>
        <fullName evidence="15">Cytochrome b</fullName>
    </submittedName>
</protein>
<feature type="transmembrane region" description="Helical" evidence="13">
    <location>
        <begin position="24"/>
        <end position="46"/>
    </location>
</feature>
<dbReference type="Pfam" id="PF01292">
    <property type="entry name" value="Ni_hydr_CYTB"/>
    <property type="match status" value="1"/>
</dbReference>
<evidence type="ECO:0000256" key="7">
    <source>
        <dbReference type="ARBA" id="ARBA00022723"/>
    </source>
</evidence>
<dbReference type="SUPFAM" id="SSF81342">
    <property type="entry name" value="Transmembrane di-heme cytochromes"/>
    <property type="match status" value="1"/>
</dbReference>
<keyword evidence="6 13" id="KW-0812">Transmembrane</keyword>
<feature type="domain" description="Cytochrome b561 bacterial/Ni-hydrogenase" evidence="14">
    <location>
        <begin position="23"/>
        <end position="194"/>
    </location>
</feature>
<keyword evidence="11 13" id="KW-0472">Membrane</keyword>
<dbReference type="InterPro" id="IPR052168">
    <property type="entry name" value="Cytochrome_b561_oxidase"/>
</dbReference>
<evidence type="ECO:0000256" key="4">
    <source>
        <dbReference type="ARBA" id="ARBA00022475"/>
    </source>
</evidence>
<gene>
    <name evidence="15" type="ORF">GCM10009126_24530</name>
</gene>
<keyword evidence="16" id="KW-1185">Reference proteome</keyword>
<evidence type="ECO:0000256" key="9">
    <source>
        <dbReference type="ARBA" id="ARBA00022989"/>
    </source>
</evidence>
<evidence type="ECO:0000256" key="2">
    <source>
        <dbReference type="ARBA" id="ARBA00004651"/>
    </source>
</evidence>
<evidence type="ECO:0000256" key="3">
    <source>
        <dbReference type="ARBA" id="ARBA00022448"/>
    </source>
</evidence>
<dbReference type="Proteomes" id="UP001500657">
    <property type="component" value="Unassembled WGS sequence"/>
</dbReference>
<keyword evidence="7" id="KW-0479">Metal-binding</keyword>
<dbReference type="PANTHER" id="PTHR30529">
    <property type="entry name" value="CYTOCHROME B561"/>
    <property type="match status" value="1"/>
</dbReference>
<evidence type="ECO:0000256" key="12">
    <source>
        <dbReference type="ARBA" id="ARBA00037975"/>
    </source>
</evidence>
<keyword evidence="8" id="KW-0249">Electron transport</keyword>
<feature type="transmembrane region" description="Helical" evidence="13">
    <location>
        <begin position="165"/>
        <end position="184"/>
    </location>
</feature>
<feature type="transmembrane region" description="Helical" evidence="13">
    <location>
        <begin position="107"/>
        <end position="127"/>
    </location>
</feature>
<dbReference type="PANTHER" id="PTHR30529:SF3">
    <property type="entry name" value="CYTOCHROME B561 HOMOLOG 1"/>
    <property type="match status" value="1"/>
</dbReference>
<accession>A0ABP3EE48</accession>
<dbReference type="EMBL" id="BAAAFO010000003">
    <property type="protein sequence ID" value="GAA0258334.1"/>
    <property type="molecule type" value="Genomic_DNA"/>
</dbReference>
<keyword evidence="3" id="KW-0813">Transport</keyword>
<evidence type="ECO:0000256" key="5">
    <source>
        <dbReference type="ARBA" id="ARBA00022617"/>
    </source>
</evidence>
<comment type="cofactor">
    <cofactor evidence="1">
        <name>heme b</name>
        <dbReference type="ChEBI" id="CHEBI:60344"/>
    </cofactor>
</comment>
<dbReference type="InterPro" id="IPR016174">
    <property type="entry name" value="Di-haem_cyt_TM"/>
</dbReference>
<evidence type="ECO:0000256" key="13">
    <source>
        <dbReference type="SAM" id="Phobius"/>
    </source>
</evidence>
<evidence type="ECO:0000259" key="14">
    <source>
        <dbReference type="Pfam" id="PF01292"/>
    </source>
</evidence>
<keyword evidence="10" id="KW-0408">Iron</keyword>
<comment type="caution">
    <text evidence="15">The sequence shown here is derived from an EMBL/GenBank/DDBJ whole genome shotgun (WGS) entry which is preliminary data.</text>
</comment>
<comment type="subcellular location">
    <subcellularLocation>
        <location evidence="2">Cell membrane</location>
        <topology evidence="2">Multi-pass membrane protein</topology>
    </subcellularLocation>
</comment>
<evidence type="ECO:0000313" key="16">
    <source>
        <dbReference type="Proteomes" id="UP001500657"/>
    </source>
</evidence>
<keyword evidence="5" id="KW-0349">Heme</keyword>
<organism evidence="15 16">
    <name type="scientific">Rhodanobacter caeni</name>
    <dbReference type="NCBI Taxonomy" id="657654"/>
    <lineage>
        <taxon>Bacteria</taxon>
        <taxon>Pseudomonadati</taxon>
        <taxon>Pseudomonadota</taxon>
        <taxon>Gammaproteobacteria</taxon>
        <taxon>Lysobacterales</taxon>
        <taxon>Rhodanobacteraceae</taxon>
        <taxon>Rhodanobacter</taxon>
    </lineage>
</organism>
<name>A0ABP3EE48_9GAMM</name>
<sequence length="200" mass="22253">MLIPDTVTWMISMAKHWKNTADRYGSLSIAMHWLMLLLLIGVYACINLRELFPRGSDLRDGLKTWHFMLGLAVLALVVVRLALRWAAGAQPGIQPPPPHWQQRLAGLMHLALYLFMIAMPLLGWLTLSAAGKPIPFFGLSLPALVGADEALAGTFKEIHETIGTIGYYLIGLHAAAALFHHYVARDNTLRRMLPRRKAPA</sequence>
<evidence type="ECO:0000256" key="10">
    <source>
        <dbReference type="ARBA" id="ARBA00023004"/>
    </source>
</evidence>
<evidence type="ECO:0000256" key="1">
    <source>
        <dbReference type="ARBA" id="ARBA00001970"/>
    </source>
</evidence>
<evidence type="ECO:0000256" key="6">
    <source>
        <dbReference type="ARBA" id="ARBA00022692"/>
    </source>
</evidence>
<evidence type="ECO:0000313" key="15">
    <source>
        <dbReference type="EMBL" id="GAA0258334.1"/>
    </source>
</evidence>
<keyword evidence="9 13" id="KW-1133">Transmembrane helix</keyword>